<accession>A0A2K3V0K1</accession>
<evidence type="ECO:0000313" key="3">
    <source>
        <dbReference type="Proteomes" id="UP000236379"/>
    </source>
</evidence>
<sequence length="148" mass="16034">MATVYLILLTLHNINRWLVLATGVWTLIRTVPGVRSGRAFTPQDRRPVVAFTGTVHLQLILGLLLYGLLGSQGAPVFAGAPNAGFQWQHLGLGLLAAVTATVGSALSRRAASDRGKFRVATTWTAITLLLVLLLIPWWRPLLRLFTGG</sequence>
<proteinExistence type="predicted"/>
<organism evidence="2 3">
    <name type="scientific">Deinococcus koreensis</name>
    <dbReference type="NCBI Taxonomy" id="2054903"/>
    <lineage>
        <taxon>Bacteria</taxon>
        <taxon>Thermotogati</taxon>
        <taxon>Deinococcota</taxon>
        <taxon>Deinococci</taxon>
        <taxon>Deinococcales</taxon>
        <taxon>Deinococcaceae</taxon>
        <taxon>Deinococcus</taxon>
    </lineage>
</organism>
<keyword evidence="1" id="KW-0812">Transmembrane</keyword>
<dbReference type="RefSeq" id="WP_103312743.1">
    <property type="nucleotide sequence ID" value="NZ_PPPD01000001.1"/>
</dbReference>
<keyword evidence="3" id="KW-1185">Reference proteome</keyword>
<feature type="transmembrane region" description="Helical" evidence="1">
    <location>
        <begin position="89"/>
        <end position="107"/>
    </location>
</feature>
<evidence type="ECO:0000313" key="2">
    <source>
        <dbReference type="EMBL" id="PNY82309.1"/>
    </source>
</evidence>
<dbReference type="EMBL" id="PPPD01000001">
    <property type="protein sequence ID" value="PNY82309.1"/>
    <property type="molecule type" value="Genomic_DNA"/>
</dbReference>
<feature type="transmembrane region" description="Helical" evidence="1">
    <location>
        <begin position="6"/>
        <end position="28"/>
    </location>
</feature>
<dbReference type="OrthoDB" id="72397at2"/>
<evidence type="ECO:0008006" key="4">
    <source>
        <dbReference type="Google" id="ProtNLM"/>
    </source>
</evidence>
<feature type="transmembrane region" description="Helical" evidence="1">
    <location>
        <begin position="119"/>
        <end position="138"/>
    </location>
</feature>
<keyword evidence="1" id="KW-1133">Transmembrane helix</keyword>
<dbReference type="AlphaFoldDB" id="A0A2K3V0K1"/>
<evidence type="ECO:0000256" key="1">
    <source>
        <dbReference type="SAM" id="Phobius"/>
    </source>
</evidence>
<dbReference type="Proteomes" id="UP000236379">
    <property type="component" value="Unassembled WGS sequence"/>
</dbReference>
<keyword evidence="1" id="KW-0472">Membrane</keyword>
<comment type="caution">
    <text evidence="2">The sequence shown here is derived from an EMBL/GenBank/DDBJ whole genome shotgun (WGS) entry which is preliminary data.</text>
</comment>
<name>A0A2K3V0K1_9DEIO</name>
<reference evidence="2 3" key="1">
    <citation type="submission" date="2018-01" db="EMBL/GenBank/DDBJ databases">
        <title>Deinococcus koreensis sp. nov., a radiation-resistant bacterium isolated from river water.</title>
        <authorList>
            <person name="Choi A."/>
        </authorList>
    </citation>
    <scope>NUCLEOTIDE SEQUENCE [LARGE SCALE GENOMIC DNA]</scope>
    <source>
        <strain evidence="2 3">SJW1-2</strain>
    </source>
</reference>
<protein>
    <recommendedName>
        <fullName evidence="4">DUF4079 domain-containing protein</fullName>
    </recommendedName>
</protein>
<gene>
    <name evidence="2" type="ORF">CVO96_13910</name>
</gene>
<feature type="transmembrane region" description="Helical" evidence="1">
    <location>
        <begin position="48"/>
        <end position="69"/>
    </location>
</feature>